<comment type="caution">
    <text evidence="1">The sequence shown here is derived from an EMBL/GenBank/DDBJ whole genome shotgun (WGS) entry which is preliminary data.</text>
</comment>
<evidence type="ECO:0000313" key="2">
    <source>
        <dbReference type="Proteomes" id="UP001152888"/>
    </source>
</evidence>
<dbReference type="EMBL" id="CAKOFQ010006701">
    <property type="protein sequence ID" value="CAH1962375.1"/>
    <property type="molecule type" value="Genomic_DNA"/>
</dbReference>
<reference evidence="1" key="1">
    <citation type="submission" date="2022-03" db="EMBL/GenBank/DDBJ databases">
        <authorList>
            <person name="Sayadi A."/>
        </authorList>
    </citation>
    <scope>NUCLEOTIDE SEQUENCE</scope>
</reference>
<name>A0A9P0JWK0_ACAOB</name>
<dbReference type="AlphaFoldDB" id="A0A9P0JWK0"/>
<keyword evidence="2" id="KW-1185">Reference proteome</keyword>
<sequence>MKNMVRELRAEDPSQFSNFLRMKVQKSYQYSRETCRNIKILGVL</sequence>
<organism evidence="1 2">
    <name type="scientific">Acanthoscelides obtectus</name>
    <name type="common">Bean weevil</name>
    <name type="synonym">Bruchus obtectus</name>
    <dbReference type="NCBI Taxonomy" id="200917"/>
    <lineage>
        <taxon>Eukaryota</taxon>
        <taxon>Metazoa</taxon>
        <taxon>Ecdysozoa</taxon>
        <taxon>Arthropoda</taxon>
        <taxon>Hexapoda</taxon>
        <taxon>Insecta</taxon>
        <taxon>Pterygota</taxon>
        <taxon>Neoptera</taxon>
        <taxon>Endopterygota</taxon>
        <taxon>Coleoptera</taxon>
        <taxon>Polyphaga</taxon>
        <taxon>Cucujiformia</taxon>
        <taxon>Chrysomeloidea</taxon>
        <taxon>Chrysomelidae</taxon>
        <taxon>Bruchinae</taxon>
        <taxon>Bruchini</taxon>
        <taxon>Acanthoscelides</taxon>
    </lineage>
</organism>
<proteinExistence type="predicted"/>
<gene>
    <name evidence="1" type="ORF">ACAOBT_LOCUS4649</name>
</gene>
<protein>
    <submittedName>
        <fullName evidence="1">Uncharacterized protein</fullName>
    </submittedName>
</protein>
<evidence type="ECO:0000313" key="1">
    <source>
        <dbReference type="EMBL" id="CAH1962375.1"/>
    </source>
</evidence>
<dbReference type="Proteomes" id="UP001152888">
    <property type="component" value="Unassembled WGS sequence"/>
</dbReference>
<accession>A0A9P0JWK0</accession>